<dbReference type="Pfam" id="PF01547">
    <property type="entry name" value="SBP_bac_1"/>
    <property type="match status" value="1"/>
</dbReference>
<organism evidence="4 5">
    <name type="scientific">Microcella alkaliphila</name>
    <dbReference type="NCBI Taxonomy" id="279828"/>
    <lineage>
        <taxon>Bacteria</taxon>
        <taxon>Bacillati</taxon>
        <taxon>Actinomycetota</taxon>
        <taxon>Actinomycetes</taxon>
        <taxon>Micrococcales</taxon>
        <taxon>Microbacteriaceae</taxon>
        <taxon>Microcella</taxon>
    </lineage>
</organism>
<reference evidence="5" key="1">
    <citation type="submission" date="2015-12" db="EMBL/GenBank/DDBJ databases">
        <authorList>
            <person name="Shamseldin A."/>
            <person name="Moawad H."/>
            <person name="Abd El-Rahim W.M."/>
            <person name="Sadowsky M.J."/>
        </authorList>
    </citation>
    <scope>NUCLEOTIDE SEQUENCE [LARGE SCALE GENOMIC DNA]</scope>
    <source>
        <strain evidence="5">JAM AC0309</strain>
    </source>
</reference>
<dbReference type="PROSITE" id="PS51257">
    <property type="entry name" value="PROKAR_LIPOPROTEIN"/>
    <property type="match status" value="1"/>
</dbReference>
<dbReference type="InterPro" id="IPR006311">
    <property type="entry name" value="TAT_signal"/>
</dbReference>
<gene>
    <name evidence="4" type="ORF">MalAC0309_2542</name>
</gene>
<dbReference type="KEGG" id="malk:MalAC0309_2542"/>
<evidence type="ECO:0000313" key="4">
    <source>
        <dbReference type="EMBL" id="BAU33381.1"/>
    </source>
</evidence>
<dbReference type="PANTHER" id="PTHR43649">
    <property type="entry name" value="ARABINOSE-BINDING PROTEIN-RELATED"/>
    <property type="match status" value="1"/>
</dbReference>
<evidence type="ECO:0000313" key="5">
    <source>
        <dbReference type="Proteomes" id="UP000218965"/>
    </source>
</evidence>
<dbReference type="InterPro" id="IPR050490">
    <property type="entry name" value="Bact_solute-bd_prot1"/>
</dbReference>
<feature type="signal peptide" evidence="3">
    <location>
        <begin position="1"/>
        <end position="24"/>
    </location>
</feature>
<reference evidence="4 5" key="2">
    <citation type="submission" date="2016-01" db="EMBL/GenBank/DDBJ databases">
        <title>Microcella alkaliphila JAM AC0309 whole genome shotgun sequence.</title>
        <authorList>
            <person name="Kurata A."/>
            <person name="Hirose Y."/>
            <person name="Kishimoto N."/>
            <person name="Kobayashi T."/>
        </authorList>
    </citation>
    <scope>NUCLEOTIDE SEQUENCE [LARGE SCALE GENOMIC DNA]</scope>
    <source>
        <strain evidence="4 5">JAM AC0309</strain>
    </source>
</reference>
<feature type="chain" id="PRO_5039031664" evidence="3">
    <location>
        <begin position="25"/>
        <end position="458"/>
    </location>
</feature>
<dbReference type="EMBL" id="AP017315">
    <property type="protein sequence ID" value="BAU33381.1"/>
    <property type="molecule type" value="Genomic_DNA"/>
</dbReference>
<evidence type="ECO:0000256" key="2">
    <source>
        <dbReference type="ARBA" id="ARBA00022448"/>
    </source>
</evidence>
<proteinExistence type="inferred from homology"/>
<sequence length="458" mass="48723">MSSTLRRRLLLPAAAIGAFSLVLAGCAADSETPAPGGNGGTGGGDANCAEYEQYGEFSGQTVEIYATIIDVEADNLVTSWSDFEDCTGITINYVGTQEAETQINVRAAAGDAPDLMIIPQPGLLQRLIEDGYVVPAPEAVEANVDEFWSESWKGYGTIDGTFYAAPLMASVKGYVWYSPSDFAENGYEVPTTWDEMVALTEQMTERNEGAYRPWCVGFGSGDATGWVGTDWVEDAVLRLAGPETYDAWVAGDTLFADPEIVDSINLVGDIMLNPEFVNGGFGGVSSIVSTTFQDAGLQILDGNCSLHRQASFYEAQWGDDVTVAPDGDVWAFLTPPINAEDGFAVTGGGEFVAAFNSDDATAAVQAYLSSDTWANNRIALGGVISANQGLDPQLASSPLAVQSIEILQDPNTVFRFDASDLMPAAVGTSSFWTGMTDWVLGELTTDQLVTFIDGTFPR</sequence>
<keyword evidence="3" id="KW-0732">Signal</keyword>
<dbReference type="PROSITE" id="PS51318">
    <property type="entry name" value="TAT"/>
    <property type="match status" value="1"/>
</dbReference>
<dbReference type="InterPro" id="IPR006059">
    <property type="entry name" value="SBP"/>
</dbReference>
<dbReference type="Gene3D" id="3.40.190.10">
    <property type="entry name" value="Periplasmic binding protein-like II"/>
    <property type="match status" value="2"/>
</dbReference>
<accession>A0A0U5BP92</accession>
<dbReference type="RefSeq" id="WP_096423104.1">
    <property type="nucleotide sequence ID" value="NZ_AP017315.1"/>
</dbReference>
<evidence type="ECO:0000256" key="3">
    <source>
        <dbReference type="SAM" id="SignalP"/>
    </source>
</evidence>
<dbReference type="OrthoDB" id="8663148at2"/>
<protein>
    <submittedName>
        <fullName evidence="4">Putative sugar ABC transporter, substrate-bindin g protein</fullName>
    </submittedName>
</protein>
<dbReference type="PANTHER" id="PTHR43649:SF29">
    <property type="entry name" value="OSMOPROTECTIVE COMPOUNDS-BINDING PROTEIN GGTB"/>
    <property type="match status" value="1"/>
</dbReference>
<dbReference type="SUPFAM" id="SSF53850">
    <property type="entry name" value="Periplasmic binding protein-like II"/>
    <property type="match status" value="1"/>
</dbReference>
<dbReference type="Proteomes" id="UP000218965">
    <property type="component" value="Chromosome"/>
</dbReference>
<dbReference type="AlphaFoldDB" id="A0A0U5BP92"/>
<name>A0A0U5BP92_9MICO</name>
<keyword evidence="2" id="KW-0813">Transport</keyword>
<comment type="similarity">
    <text evidence="1">Belongs to the bacterial solute-binding protein 1 family.</text>
</comment>
<evidence type="ECO:0000256" key="1">
    <source>
        <dbReference type="ARBA" id="ARBA00008520"/>
    </source>
</evidence>